<dbReference type="EMBL" id="RCHS01004155">
    <property type="protein sequence ID" value="RMX37290.1"/>
    <property type="molecule type" value="Genomic_DNA"/>
</dbReference>
<evidence type="ECO:0000313" key="2">
    <source>
        <dbReference type="EMBL" id="RMX37290.1"/>
    </source>
</evidence>
<protein>
    <submittedName>
        <fullName evidence="2">Uncharacterized protein</fullName>
    </submittedName>
</protein>
<feature type="transmembrane region" description="Helical" evidence="1">
    <location>
        <begin position="37"/>
        <end position="56"/>
    </location>
</feature>
<keyword evidence="1" id="KW-0812">Transmembrane</keyword>
<reference evidence="2 3" key="1">
    <citation type="journal article" date="2018" name="Sci. Rep.">
        <title>Comparative analysis of the Pocillopora damicornis genome highlights role of immune system in coral evolution.</title>
        <authorList>
            <person name="Cunning R."/>
            <person name="Bay R.A."/>
            <person name="Gillette P."/>
            <person name="Baker A.C."/>
            <person name="Traylor-Knowles N."/>
        </authorList>
    </citation>
    <scope>NUCLEOTIDE SEQUENCE [LARGE SCALE GENOMIC DNA]</scope>
    <source>
        <strain evidence="2">RSMAS</strain>
        <tissue evidence="2">Whole animal</tissue>
    </source>
</reference>
<evidence type="ECO:0000256" key="1">
    <source>
        <dbReference type="SAM" id="Phobius"/>
    </source>
</evidence>
<keyword evidence="1" id="KW-0472">Membrane</keyword>
<keyword evidence="1" id="KW-1133">Transmembrane helix</keyword>
<dbReference type="Proteomes" id="UP000275408">
    <property type="component" value="Unassembled WGS sequence"/>
</dbReference>
<organism evidence="2 3">
    <name type="scientific">Pocillopora damicornis</name>
    <name type="common">Cauliflower coral</name>
    <name type="synonym">Millepora damicornis</name>
    <dbReference type="NCBI Taxonomy" id="46731"/>
    <lineage>
        <taxon>Eukaryota</taxon>
        <taxon>Metazoa</taxon>
        <taxon>Cnidaria</taxon>
        <taxon>Anthozoa</taxon>
        <taxon>Hexacorallia</taxon>
        <taxon>Scleractinia</taxon>
        <taxon>Astrocoeniina</taxon>
        <taxon>Pocilloporidae</taxon>
        <taxon>Pocillopora</taxon>
    </lineage>
</organism>
<feature type="transmembrane region" description="Helical" evidence="1">
    <location>
        <begin position="12"/>
        <end position="31"/>
    </location>
</feature>
<dbReference type="Gene3D" id="1.20.1070.10">
    <property type="entry name" value="Rhodopsin 7-helix transmembrane proteins"/>
    <property type="match status" value="1"/>
</dbReference>
<sequence length="108" mass="12430">MEHWNLIDDNTMKMAVSVFWITSILGGVFSAAKNVSWALPLTRIVFVASAYVILYLETSRHQNKIKAEQLPRQEEERCYKESRVLMTTMFVVAAVVVCRLPFDFCLIV</sequence>
<accession>A0A3M6T7C4</accession>
<comment type="caution">
    <text evidence="2">The sequence shown here is derived from an EMBL/GenBank/DDBJ whole genome shotgun (WGS) entry which is preliminary data.</text>
</comment>
<gene>
    <name evidence="2" type="ORF">pdam_00022617</name>
</gene>
<feature type="non-terminal residue" evidence="2">
    <location>
        <position position="108"/>
    </location>
</feature>
<proteinExistence type="predicted"/>
<evidence type="ECO:0000313" key="3">
    <source>
        <dbReference type="Proteomes" id="UP000275408"/>
    </source>
</evidence>
<keyword evidence="3" id="KW-1185">Reference proteome</keyword>
<name>A0A3M6T7C4_POCDA</name>
<dbReference type="AlphaFoldDB" id="A0A3M6T7C4"/>